<dbReference type="InterPro" id="IPR051554">
    <property type="entry name" value="Acetyltransferase_Eis"/>
</dbReference>
<dbReference type="EMBL" id="JAFBED010000006">
    <property type="protein sequence ID" value="MBM7621226.1"/>
    <property type="molecule type" value="Genomic_DNA"/>
</dbReference>
<reference evidence="2 3" key="1">
    <citation type="submission" date="2021-01" db="EMBL/GenBank/DDBJ databases">
        <title>Genomic Encyclopedia of Type Strains, Phase IV (KMG-IV): sequencing the most valuable type-strain genomes for metagenomic binning, comparative biology and taxonomic classification.</title>
        <authorList>
            <person name="Goeker M."/>
        </authorList>
    </citation>
    <scope>NUCLEOTIDE SEQUENCE [LARGE SCALE GENOMIC DNA]</scope>
    <source>
        <strain evidence="2 3">DSM 25879</strain>
    </source>
</reference>
<protein>
    <submittedName>
        <fullName evidence="2">Acetyltransferase</fullName>
    </submittedName>
</protein>
<dbReference type="Pfam" id="PF13527">
    <property type="entry name" value="Acetyltransf_9"/>
    <property type="match status" value="1"/>
</dbReference>
<dbReference type="Pfam" id="PF17668">
    <property type="entry name" value="Acetyltransf_17"/>
    <property type="match status" value="1"/>
</dbReference>
<evidence type="ECO:0000313" key="2">
    <source>
        <dbReference type="EMBL" id="MBM7621226.1"/>
    </source>
</evidence>
<dbReference type="PANTHER" id="PTHR37817">
    <property type="entry name" value="N-ACETYLTRANSFERASE EIS"/>
    <property type="match status" value="1"/>
</dbReference>
<dbReference type="SUPFAM" id="SSF55718">
    <property type="entry name" value="SCP-like"/>
    <property type="match status" value="1"/>
</dbReference>
<comment type="caution">
    <text evidence="2">The sequence shown here is derived from an EMBL/GenBank/DDBJ whole genome shotgun (WGS) entry which is preliminary data.</text>
</comment>
<accession>A0ABS2P2P4</accession>
<feature type="domain" description="N-acetyltransferase" evidence="1">
    <location>
        <begin position="2"/>
        <end position="148"/>
    </location>
</feature>
<name>A0ABS2P2P4_9BACI</name>
<gene>
    <name evidence="2" type="ORF">JOC95_003099</name>
</gene>
<dbReference type="PANTHER" id="PTHR37817:SF1">
    <property type="entry name" value="N-ACETYLTRANSFERASE EIS"/>
    <property type="match status" value="1"/>
</dbReference>
<dbReference type="InterPro" id="IPR041380">
    <property type="entry name" value="Acetyltransf_17"/>
</dbReference>
<dbReference type="Gene3D" id="3.30.1050.10">
    <property type="entry name" value="SCP2 sterol-binding domain"/>
    <property type="match status" value="1"/>
</dbReference>
<dbReference type="Proteomes" id="UP000737402">
    <property type="component" value="Unassembled WGS sequence"/>
</dbReference>
<evidence type="ECO:0000259" key="1">
    <source>
        <dbReference type="PROSITE" id="PS51186"/>
    </source>
</evidence>
<dbReference type="Pfam" id="PF13530">
    <property type="entry name" value="SCP2_2"/>
    <property type="match status" value="1"/>
</dbReference>
<organism evidence="2 3">
    <name type="scientific">Sutcliffiella tianshenii</name>
    <dbReference type="NCBI Taxonomy" id="1463404"/>
    <lineage>
        <taxon>Bacteria</taxon>
        <taxon>Bacillati</taxon>
        <taxon>Bacillota</taxon>
        <taxon>Bacilli</taxon>
        <taxon>Bacillales</taxon>
        <taxon>Bacillaceae</taxon>
        <taxon>Sutcliffiella</taxon>
    </lineage>
</organism>
<sequence length="385" mass="45097">MNEIVQLKEKHFKEAIALSEYAFQYKVPEADIPKRMEQVKKHAILGIFEDEQLAAKLHLIPLEVHTGEQKWKMGGIAGVATYPEYRRKGYVKELMKQSLKQMKEEGYLVSMLHPFKISFYRKYGWELLTNRVKCTITRADLVLQGLAPGSVKRAIEDHNYQDLNEVYSQFATRFSGMLVREESWWKNICDGESTAIYYNKSQQAIGYILYSIKDSKMKVEEFVALTSEARIGLWNFICQHDSMLEQVEMILQEKDPLLFSLQEPNVKAEIAPYFMVRIVDAEKFLKDYEFQWSDTEVLLQISDPYARWNERTFSLNNGEITVIDTHGIEDGSILKMDINSLSTILFGYKRPMELYELELLDGRKEDIERLESLLPNRPSFFYDFF</sequence>
<dbReference type="PROSITE" id="PS51186">
    <property type="entry name" value="GNAT"/>
    <property type="match status" value="1"/>
</dbReference>
<dbReference type="Gene3D" id="3.40.630.30">
    <property type="match status" value="2"/>
</dbReference>
<evidence type="ECO:0000313" key="3">
    <source>
        <dbReference type="Proteomes" id="UP000737402"/>
    </source>
</evidence>
<dbReference type="InterPro" id="IPR000182">
    <property type="entry name" value="GNAT_dom"/>
</dbReference>
<dbReference type="RefSeq" id="WP_204418004.1">
    <property type="nucleotide sequence ID" value="NZ_JAFBED010000006.1"/>
</dbReference>
<keyword evidence="3" id="KW-1185">Reference proteome</keyword>
<dbReference type="InterPro" id="IPR016181">
    <property type="entry name" value="Acyl_CoA_acyltransferase"/>
</dbReference>
<proteinExistence type="predicted"/>
<dbReference type="InterPro" id="IPR025559">
    <property type="entry name" value="Eis_dom"/>
</dbReference>
<dbReference type="SUPFAM" id="SSF55729">
    <property type="entry name" value="Acyl-CoA N-acyltransferases (Nat)"/>
    <property type="match status" value="1"/>
</dbReference>
<dbReference type="CDD" id="cd04301">
    <property type="entry name" value="NAT_SF"/>
    <property type="match status" value="1"/>
</dbReference>
<dbReference type="InterPro" id="IPR036527">
    <property type="entry name" value="SCP2_sterol-bd_dom_sf"/>
</dbReference>